<dbReference type="Pfam" id="PF07690">
    <property type="entry name" value="MFS_1"/>
    <property type="match status" value="1"/>
</dbReference>
<dbReference type="InterPro" id="IPR036259">
    <property type="entry name" value="MFS_trans_sf"/>
</dbReference>
<evidence type="ECO:0000313" key="9">
    <source>
        <dbReference type="Proteomes" id="UP000509548"/>
    </source>
</evidence>
<feature type="transmembrane region" description="Helical" evidence="6">
    <location>
        <begin position="29"/>
        <end position="45"/>
    </location>
</feature>
<feature type="transmembrane region" description="Helical" evidence="6">
    <location>
        <begin position="381"/>
        <end position="406"/>
    </location>
</feature>
<dbReference type="InterPro" id="IPR011701">
    <property type="entry name" value="MFS"/>
</dbReference>
<feature type="transmembrane region" description="Helical" evidence="6">
    <location>
        <begin position="121"/>
        <end position="144"/>
    </location>
</feature>
<feature type="transmembrane region" description="Helical" evidence="6">
    <location>
        <begin position="297"/>
        <end position="316"/>
    </location>
</feature>
<feature type="transmembrane region" description="Helical" evidence="6">
    <location>
        <begin position="190"/>
        <end position="212"/>
    </location>
</feature>
<evidence type="ECO:0000256" key="2">
    <source>
        <dbReference type="ARBA" id="ARBA00022448"/>
    </source>
</evidence>
<feature type="transmembrane region" description="Helical" evidence="6">
    <location>
        <begin position="323"/>
        <end position="343"/>
    </location>
</feature>
<gene>
    <name evidence="8" type="ORF">A9O66_33850</name>
</gene>
<dbReference type="SUPFAM" id="SSF103473">
    <property type="entry name" value="MFS general substrate transporter"/>
    <property type="match status" value="1"/>
</dbReference>
<evidence type="ECO:0000259" key="7">
    <source>
        <dbReference type="PROSITE" id="PS50850"/>
    </source>
</evidence>
<evidence type="ECO:0000313" key="8">
    <source>
        <dbReference type="EMBL" id="QLB67424.1"/>
    </source>
</evidence>
<dbReference type="AlphaFoldDB" id="A0A9Q6SB25"/>
<geneLocation type="plasmid" evidence="9"/>
<feature type="transmembrane region" description="Helical" evidence="6">
    <location>
        <begin position="156"/>
        <end position="178"/>
    </location>
</feature>
<evidence type="ECO:0000256" key="1">
    <source>
        <dbReference type="ARBA" id="ARBA00004141"/>
    </source>
</evidence>
<dbReference type="GO" id="GO:0016020">
    <property type="term" value="C:membrane"/>
    <property type="evidence" value="ECO:0007669"/>
    <property type="project" value="UniProtKB-SubCell"/>
</dbReference>
<accession>A0A9Q6SB25</accession>
<feature type="transmembrane region" description="Helical" evidence="6">
    <location>
        <begin position="96"/>
        <end position="115"/>
    </location>
</feature>
<evidence type="ECO:0000256" key="6">
    <source>
        <dbReference type="SAM" id="Phobius"/>
    </source>
</evidence>
<proteinExistence type="predicted"/>
<dbReference type="GO" id="GO:0022857">
    <property type="term" value="F:transmembrane transporter activity"/>
    <property type="evidence" value="ECO:0007669"/>
    <property type="project" value="InterPro"/>
</dbReference>
<dbReference type="EMBL" id="CP015960">
    <property type="protein sequence ID" value="QLB67424.1"/>
    <property type="molecule type" value="Genomic_DNA"/>
</dbReference>
<feature type="transmembrane region" description="Helical" evidence="6">
    <location>
        <begin position="412"/>
        <end position="435"/>
    </location>
</feature>
<dbReference type="PANTHER" id="PTHR43791">
    <property type="entry name" value="PERMEASE-RELATED"/>
    <property type="match status" value="1"/>
</dbReference>
<feature type="domain" description="Major facilitator superfamily (MFS) profile" evidence="7">
    <location>
        <begin position="31"/>
        <end position="439"/>
    </location>
</feature>
<organism evidence="8 9">
    <name type="scientific">Paraburkholderia caribensis</name>
    <dbReference type="NCBI Taxonomy" id="75105"/>
    <lineage>
        <taxon>Bacteria</taxon>
        <taxon>Pseudomonadati</taxon>
        <taxon>Pseudomonadota</taxon>
        <taxon>Betaproteobacteria</taxon>
        <taxon>Burkholderiales</taxon>
        <taxon>Burkholderiaceae</taxon>
        <taxon>Paraburkholderia</taxon>
    </lineage>
</organism>
<name>A0A9Q6SB25_9BURK</name>
<evidence type="ECO:0000256" key="4">
    <source>
        <dbReference type="ARBA" id="ARBA00022989"/>
    </source>
</evidence>
<keyword evidence="5 6" id="KW-0472">Membrane</keyword>
<keyword evidence="8" id="KW-0614">Plasmid</keyword>
<dbReference type="Proteomes" id="UP000509548">
    <property type="component" value="Plasmid unnamed"/>
</dbReference>
<keyword evidence="2" id="KW-0813">Transport</keyword>
<feature type="transmembrane region" description="Helical" evidence="6">
    <location>
        <begin position="65"/>
        <end position="84"/>
    </location>
</feature>
<protein>
    <submittedName>
        <fullName evidence="8">MFS transporter</fullName>
    </submittedName>
</protein>
<keyword evidence="4 6" id="KW-1133">Transmembrane helix</keyword>
<comment type="subcellular location">
    <subcellularLocation>
        <location evidence="1">Membrane</location>
        <topology evidence="1">Multi-pass membrane protein</topology>
    </subcellularLocation>
</comment>
<dbReference type="InterPro" id="IPR020846">
    <property type="entry name" value="MFS_dom"/>
</dbReference>
<dbReference type="CDD" id="cd17319">
    <property type="entry name" value="MFS_ExuT_GudP_like"/>
    <property type="match status" value="1"/>
</dbReference>
<feature type="transmembrane region" description="Helical" evidence="6">
    <location>
        <begin position="349"/>
        <end position="369"/>
    </location>
</feature>
<dbReference type="PANTHER" id="PTHR43791:SF36">
    <property type="entry name" value="TRANSPORTER, PUTATIVE (AFU_ORTHOLOGUE AFUA_6G08340)-RELATED"/>
    <property type="match status" value="1"/>
</dbReference>
<sequence length="455" mass="49125">MEVINQADAEEASSDDDALLRKAYASAQWRILPILFGLWMLAWVGRSNVAFAKLQMVVDLQFSETVYGLGAGLFFAGYVLFGVPTTILQKKFGARAVLAGIAFAWGLTSVAMTFVNNAPTFYLLRFLLGVFEAGFYPGVVLYFNAWFAGERRTRNFSIFHSGSLFSTVTIGLTGGFVLEHMNGMAGFEGWRWMFFAQAIPTVVLACVAFMLLPDLPRGARWLSAREQTLVEDDLRHHAETMNDTGDDERPLLRNPAVWILSAAYFCLLAATAALFFFSPTILREAGFGGFREIGRAVAGACVLGALGNVVICSIGGSAQRRRLFCALASVFTAVSLSGLVFVWHSSTAATFFLLALGFAGTGAGITLFWQMAVGFLSGKSLMVGVPLISSVANVAGFVTPFLIGFVRDATGTYASGFIMIACVQALGVVVLLFGVQHIVRKRSRSDDISVRSPAS</sequence>
<feature type="transmembrane region" description="Helical" evidence="6">
    <location>
        <begin position="256"/>
        <end position="277"/>
    </location>
</feature>
<evidence type="ECO:0000256" key="5">
    <source>
        <dbReference type="ARBA" id="ARBA00023136"/>
    </source>
</evidence>
<evidence type="ECO:0000256" key="3">
    <source>
        <dbReference type="ARBA" id="ARBA00022692"/>
    </source>
</evidence>
<reference evidence="8 9" key="1">
    <citation type="journal article" date="2014" name="Genome Announc.">
        <title>Draft Genome Sequence of the Haloacid-Degrading Burkholderia caribensis Strain MBA4.</title>
        <authorList>
            <person name="Pan Y."/>
            <person name="Kong K.F."/>
            <person name="Tsang J.S."/>
        </authorList>
    </citation>
    <scope>NUCLEOTIDE SEQUENCE [LARGE SCALE GENOMIC DNA]</scope>
    <source>
        <strain evidence="8 9">852011</strain>
    </source>
</reference>
<keyword evidence="3 6" id="KW-0812">Transmembrane</keyword>
<dbReference type="PROSITE" id="PS50850">
    <property type="entry name" value="MFS"/>
    <property type="match status" value="1"/>
</dbReference>
<dbReference type="Gene3D" id="1.20.1250.20">
    <property type="entry name" value="MFS general substrate transporter like domains"/>
    <property type="match status" value="2"/>
</dbReference>